<name>A0AAU7S6U2_9HYPH</name>
<reference evidence="3" key="1">
    <citation type="submission" date="2024-06" db="EMBL/GenBank/DDBJ databases">
        <authorList>
            <person name="Li T."/>
            <person name="Gao R."/>
        </authorList>
    </citation>
    <scope>NUCLEOTIDE SEQUENCE</scope>
    <source>
        <strain evidence="3">ZPR3</strain>
        <plasmid evidence="3">unnamed5</plasmid>
    </source>
</reference>
<proteinExistence type="predicted"/>
<protein>
    <submittedName>
        <fullName evidence="3">Transposase</fullName>
    </submittedName>
</protein>
<organism evidence="3">
    <name type="scientific">Rhizobium sp. ZPR3</name>
    <dbReference type="NCBI Taxonomy" id="3158967"/>
    <lineage>
        <taxon>Bacteria</taxon>
        <taxon>Pseudomonadati</taxon>
        <taxon>Pseudomonadota</taxon>
        <taxon>Alphaproteobacteria</taxon>
        <taxon>Hyphomicrobiales</taxon>
        <taxon>Rhizobiaceae</taxon>
        <taxon>Rhizobium/Agrobacterium group</taxon>
        <taxon>Rhizobium</taxon>
    </lineage>
</organism>
<evidence type="ECO:0000259" key="2">
    <source>
        <dbReference type="Pfam" id="PF03050"/>
    </source>
</evidence>
<gene>
    <name evidence="3" type="ORF">ABM479_35515</name>
</gene>
<dbReference type="InterPro" id="IPR004291">
    <property type="entry name" value="Transposase_IS66_central"/>
</dbReference>
<dbReference type="RefSeq" id="WP_349963459.1">
    <property type="nucleotide sequence ID" value="NZ_CP157965.1"/>
</dbReference>
<evidence type="ECO:0000313" key="3">
    <source>
        <dbReference type="EMBL" id="XBT98153.1"/>
    </source>
</evidence>
<evidence type="ECO:0000256" key="1">
    <source>
        <dbReference type="SAM" id="MobiDB-lite"/>
    </source>
</evidence>
<dbReference type="InterPro" id="IPR052344">
    <property type="entry name" value="Transposase-related"/>
</dbReference>
<geneLocation type="plasmid" evidence="3">
    <name>unnamed5</name>
</geneLocation>
<dbReference type="AlphaFoldDB" id="A0AAU7S6U2"/>
<feature type="domain" description="Transposase IS66 central" evidence="2">
    <location>
        <begin position="387"/>
        <end position="509"/>
    </location>
</feature>
<dbReference type="Gene3D" id="1.20.5.170">
    <property type="match status" value="1"/>
</dbReference>
<feature type="region of interest" description="Disordered" evidence="1">
    <location>
        <begin position="72"/>
        <end position="120"/>
    </location>
</feature>
<sequence length="560" mass="63541">MGKKPLPSVEHVETLSLVAMRRLVGGLVEELHALKAEVTLRSESEALRQDNTELRLENARLKVENQQLRDEIARLKKLPPRPPFRPSGMDKATGSAEDDAKDDRTPGKLPRGSKRDKNRITRTVTLTVDVPEGSRFKGYKNFLVRDLILSAELVNYRRERWLTPQGKLITAPLPDGVAGGFGRNLRRICLALHAQGQVTTPRLTEMLNSVGVEISKRQVVRLLTTHLDPFIIEDSAVLHAGLVSAPFITVDDTGARHIRRNAYTTQIGGERFSTFRTGFSKSRLNFLSILKAGHQDYVLNDEAMHWLRTQGFVEQAIMEKLQSRSAIIFADQVAFLEHLTSRGIDIFDRQLMRLLVEAASWGTIRHHGLLGNTIIVSDDAGQFRVGNHALCWIHCERLLQKLMPAKRREVRCVELIRDLVWRFYTALKVWKQKPSPQAAYAFRRRFDRIFTLRTGYDALDKLLVRLHRRQQELLKVLEHPEIPLHTNASENDLRSFITKRKISGGTMSLDGRITRDVMLGLLKTCQKLDISFYTYLGDRLGLADAGSKIPPLADLVKSPV</sequence>
<accession>A0AAU7S6U2</accession>
<dbReference type="Pfam" id="PF03050">
    <property type="entry name" value="DDE_Tnp_IS66"/>
    <property type="match status" value="1"/>
</dbReference>
<dbReference type="PANTHER" id="PTHR33678">
    <property type="entry name" value="BLL1576 PROTEIN"/>
    <property type="match status" value="1"/>
</dbReference>
<dbReference type="EMBL" id="CP157965">
    <property type="protein sequence ID" value="XBT98153.1"/>
    <property type="molecule type" value="Genomic_DNA"/>
</dbReference>
<keyword evidence="3" id="KW-0614">Plasmid</keyword>